<comment type="caution">
    <text evidence="7">The sequence shown here is derived from an EMBL/GenBank/DDBJ whole genome shotgun (WGS) entry which is preliminary data.</text>
</comment>
<evidence type="ECO:0000256" key="3">
    <source>
        <dbReference type="ARBA" id="ARBA00022989"/>
    </source>
</evidence>
<name>A0ABU1K730_9FLAO</name>
<dbReference type="Proteomes" id="UP001257659">
    <property type="component" value="Unassembled WGS sequence"/>
</dbReference>
<dbReference type="Pfam" id="PF04893">
    <property type="entry name" value="Yip1"/>
    <property type="match status" value="1"/>
</dbReference>
<organism evidence="7 8">
    <name type="scientific">Mesonia maritima</name>
    <dbReference type="NCBI Taxonomy" id="1793873"/>
    <lineage>
        <taxon>Bacteria</taxon>
        <taxon>Pseudomonadati</taxon>
        <taxon>Bacteroidota</taxon>
        <taxon>Flavobacteriia</taxon>
        <taxon>Flavobacteriales</taxon>
        <taxon>Flavobacteriaceae</taxon>
        <taxon>Mesonia</taxon>
    </lineage>
</organism>
<dbReference type="RefSeq" id="WP_309728820.1">
    <property type="nucleotide sequence ID" value="NZ_JAVDQA010000006.1"/>
</dbReference>
<dbReference type="EMBL" id="JAVDQA010000006">
    <property type="protein sequence ID" value="MDR6301426.1"/>
    <property type="molecule type" value="Genomic_DNA"/>
</dbReference>
<feature type="transmembrane region" description="Helical" evidence="5">
    <location>
        <begin position="115"/>
        <end position="135"/>
    </location>
</feature>
<evidence type="ECO:0000256" key="1">
    <source>
        <dbReference type="ARBA" id="ARBA00004141"/>
    </source>
</evidence>
<evidence type="ECO:0000256" key="2">
    <source>
        <dbReference type="ARBA" id="ARBA00022692"/>
    </source>
</evidence>
<accession>A0ABU1K730</accession>
<keyword evidence="3 5" id="KW-1133">Transmembrane helix</keyword>
<keyword evidence="8" id="KW-1185">Reference proteome</keyword>
<sequence>MNNLEKIREAETKGMSKTLFYNLLFHPSSAFRYIFENKMYETTTILLILGGIVRAFNDKVQDNAGDDTSLGGILFGSILFGGLLGWIAFYIYAAILSFAGEWLGGKASGKKFRTVIGWALIPSILGLLLLIPAILVFGKDIFSSSLSSDNLAYEIFYYIFMAIYFSLQIWSLIIFIIGVKFTQKFGTFRAIINILFPAIALVLFIMLIFAVAKLPSIF</sequence>
<feature type="transmembrane region" description="Helical" evidence="5">
    <location>
        <begin position="69"/>
        <end position="95"/>
    </location>
</feature>
<evidence type="ECO:0000259" key="6">
    <source>
        <dbReference type="Pfam" id="PF04893"/>
    </source>
</evidence>
<evidence type="ECO:0000313" key="7">
    <source>
        <dbReference type="EMBL" id="MDR6301426.1"/>
    </source>
</evidence>
<feature type="transmembrane region" description="Helical" evidence="5">
    <location>
        <begin position="155"/>
        <end position="179"/>
    </location>
</feature>
<evidence type="ECO:0000313" key="8">
    <source>
        <dbReference type="Proteomes" id="UP001257659"/>
    </source>
</evidence>
<gene>
    <name evidence="7" type="ORF">GGR31_002095</name>
</gene>
<evidence type="ECO:0000256" key="5">
    <source>
        <dbReference type="SAM" id="Phobius"/>
    </source>
</evidence>
<feature type="domain" description="Yip1" evidence="6">
    <location>
        <begin position="22"/>
        <end position="207"/>
    </location>
</feature>
<protein>
    <recommendedName>
        <fullName evidence="6">Yip1 domain-containing protein</fullName>
    </recommendedName>
</protein>
<evidence type="ECO:0000256" key="4">
    <source>
        <dbReference type="ARBA" id="ARBA00023136"/>
    </source>
</evidence>
<comment type="subcellular location">
    <subcellularLocation>
        <location evidence="1">Membrane</location>
        <topology evidence="1">Multi-pass membrane protein</topology>
    </subcellularLocation>
</comment>
<feature type="transmembrane region" description="Helical" evidence="5">
    <location>
        <begin position="39"/>
        <end position="57"/>
    </location>
</feature>
<feature type="transmembrane region" description="Helical" evidence="5">
    <location>
        <begin position="191"/>
        <end position="212"/>
    </location>
</feature>
<dbReference type="InterPro" id="IPR006977">
    <property type="entry name" value="Yip1_dom"/>
</dbReference>
<keyword evidence="2 5" id="KW-0812">Transmembrane</keyword>
<keyword evidence="4 5" id="KW-0472">Membrane</keyword>
<proteinExistence type="predicted"/>
<reference evidence="7 8" key="1">
    <citation type="submission" date="2023-07" db="EMBL/GenBank/DDBJ databases">
        <title>Genomic Encyclopedia of Type Strains, Phase IV (KMG-IV): sequencing the most valuable type-strain genomes for metagenomic binning, comparative biology and taxonomic classification.</title>
        <authorList>
            <person name="Goeker M."/>
        </authorList>
    </citation>
    <scope>NUCLEOTIDE SEQUENCE [LARGE SCALE GENOMIC DNA]</scope>
    <source>
        <strain evidence="7 8">DSM 102814</strain>
    </source>
</reference>